<gene>
    <name evidence="1" type="ORF">SP058_00050</name>
</gene>
<dbReference type="GeneID" id="16275458"/>
<dbReference type="KEGG" id="vg:16275458"/>
<accession>S4TSS4</accession>
<organism evidence="1 2">
    <name type="scientific">Salmonella phage FSL SP-058</name>
    <dbReference type="NCBI Taxonomy" id="1173761"/>
    <lineage>
        <taxon>Viruses</taxon>
        <taxon>Duplodnaviria</taxon>
        <taxon>Heunggongvirae</taxon>
        <taxon>Uroviricota</taxon>
        <taxon>Caudoviricetes</taxon>
        <taxon>Schitoviridae</taxon>
        <taxon>Humphriesvirinae</taxon>
        <taxon>Ithacavirus</taxon>
        <taxon>Ithacavirus SP058</taxon>
    </lineage>
</organism>
<dbReference type="Proteomes" id="UP000014990">
    <property type="component" value="Segment"/>
</dbReference>
<sequence>MRVLAVFLLFLVLLGKLWLDVLEEDAVQYQQQMECVKEKISHGIPRSSIQLTHDSCKVIK</sequence>
<name>S4TSS4_9CAUD</name>
<keyword evidence="2" id="KW-1185">Reference proteome</keyword>
<evidence type="ECO:0000313" key="2">
    <source>
        <dbReference type="Proteomes" id="UP000014990"/>
    </source>
</evidence>
<reference evidence="1 2" key="1">
    <citation type="journal article" date="2013" name="BMC Genomics">
        <title>Genomic characterization provides new insight into Salmonella phage diversity.</title>
        <authorList>
            <person name="Moreno Switt A.I."/>
            <person name="Orsi R.H."/>
            <person name="den Bakker H.C."/>
            <person name="Vongkamjan K."/>
            <person name="Altier C."/>
            <person name="Wiedmann M."/>
        </authorList>
    </citation>
    <scope>NUCLEOTIDE SEQUENCE [LARGE SCALE GENOMIC DNA]</scope>
</reference>
<evidence type="ECO:0000313" key="1">
    <source>
        <dbReference type="EMBL" id="AGF88125.1"/>
    </source>
</evidence>
<dbReference type="RefSeq" id="YP_008239414.1">
    <property type="nucleotide sequence ID" value="NC_021772.1"/>
</dbReference>
<proteinExistence type="predicted"/>
<protein>
    <submittedName>
        <fullName evidence="1">Uncharacterized protein</fullName>
    </submittedName>
</protein>
<dbReference type="OrthoDB" id="28528at10239"/>
<dbReference type="EMBL" id="KC139517">
    <property type="protein sequence ID" value="AGF88125.1"/>
    <property type="molecule type" value="Genomic_DNA"/>
</dbReference>